<dbReference type="SUPFAM" id="SSF81383">
    <property type="entry name" value="F-box domain"/>
    <property type="match status" value="1"/>
</dbReference>
<keyword evidence="3" id="KW-1185">Reference proteome</keyword>
<protein>
    <recommendedName>
        <fullName evidence="4">F-box domain-containing protein</fullName>
    </recommendedName>
</protein>
<accession>A0A835T549</accession>
<evidence type="ECO:0000313" key="2">
    <source>
        <dbReference type="EMBL" id="KAG2431766.1"/>
    </source>
</evidence>
<dbReference type="EMBL" id="JAEHOC010000023">
    <property type="protein sequence ID" value="KAG2431766.1"/>
    <property type="molecule type" value="Genomic_DNA"/>
</dbReference>
<feature type="compositionally biased region" description="Low complexity" evidence="1">
    <location>
        <begin position="212"/>
        <end position="227"/>
    </location>
</feature>
<feature type="compositionally biased region" description="Gly residues" evidence="1">
    <location>
        <begin position="296"/>
        <end position="313"/>
    </location>
</feature>
<reference evidence="2" key="1">
    <citation type="journal article" date="2020" name="bioRxiv">
        <title>Comparative genomics of Chlamydomonas.</title>
        <authorList>
            <person name="Craig R.J."/>
            <person name="Hasan A.R."/>
            <person name="Ness R.W."/>
            <person name="Keightley P.D."/>
        </authorList>
    </citation>
    <scope>NUCLEOTIDE SEQUENCE</scope>
    <source>
        <strain evidence="2">SAG 7.73</strain>
    </source>
</reference>
<organism evidence="2 3">
    <name type="scientific">Chlamydomonas incerta</name>
    <dbReference type="NCBI Taxonomy" id="51695"/>
    <lineage>
        <taxon>Eukaryota</taxon>
        <taxon>Viridiplantae</taxon>
        <taxon>Chlorophyta</taxon>
        <taxon>core chlorophytes</taxon>
        <taxon>Chlorophyceae</taxon>
        <taxon>CS clade</taxon>
        <taxon>Chlamydomonadales</taxon>
        <taxon>Chlamydomonadaceae</taxon>
        <taxon>Chlamydomonas</taxon>
    </lineage>
</organism>
<evidence type="ECO:0000256" key="1">
    <source>
        <dbReference type="SAM" id="MobiDB-lite"/>
    </source>
</evidence>
<feature type="compositionally biased region" description="Gly residues" evidence="1">
    <location>
        <begin position="169"/>
        <end position="178"/>
    </location>
</feature>
<gene>
    <name evidence="2" type="ORF">HXX76_009262</name>
</gene>
<dbReference type="AlphaFoldDB" id="A0A835T549"/>
<name>A0A835T549_CHLIN</name>
<feature type="compositionally biased region" description="Basic and acidic residues" evidence="1">
    <location>
        <begin position="244"/>
        <end position="263"/>
    </location>
</feature>
<feature type="compositionally biased region" description="Basic and acidic residues" evidence="1">
    <location>
        <begin position="192"/>
        <end position="201"/>
    </location>
</feature>
<evidence type="ECO:0000313" key="3">
    <source>
        <dbReference type="Proteomes" id="UP000650467"/>
    </source>
</evidence>
<feature type="compositionally biased region" description="Gly residues" evidence="1">
    <location>
        <begin position="356"/>
        <end position="365"/>
    </location>
</feature>
<feature type="compositionally biased region" description="Acidic residues" evidence="1">
    <location>
        <begin position="180"/>
        <end position="191"/>
    </location>
</feature>
<feature type="region of interest" description="Disordered" evidence="1">
    <location>
        <begin position="169"/>
        <end position="376"/>
    </location>
</feature>
<dbReference type="Gene3D" id="1.20.1280.50">
    <property type="match status" value="1"/>
</dbReference>
<sequence length="409" mass="42264">MVPDAVQDAGQGPHASPAEPPDFLALLPVPLLLNSVLPLLSAPDVVRLAACCRHLKEGAFADDVWRPRCEARGWALQFRGMGWQECYTARRQTLCVECGEASRYVFLLLSCRLCEKCEHASPRYSLVTALEAAERYGVPYAALGGVPYHEACNTRFYLRTTVESMAKPLGGGLRGAGAGADEDESEEEEAEDQRNGERADEPMGPEAEAGDRAQLQQQQRQDDASSGAEDEDGGAAGDAAAQRRAAEKAERKAAKKAAKEAQRAKRQGKATPPMAAPPRPSYGKIVTGTSPPTGKSRGGGGAGVGRAGRGAAGPFGRSPPGCRAAGPLLVQDDGDGQALPLEGQAVAGGGRRRGGGRAAAGGGRAGAAAGAAASGPSRTVKLKSGWAAEREALMAAWGQFGISGLVLAS</sequence>
<comment type="caution">
    <text evidence="2">The sequence shown here is derived from an EMBL/GenBank/DDBJ whole genome shotgun (WGS) entry which is preliminary data.</text>
</comment>
<dbReference type="OrthoDB" id="544269at2759"/>
<dbReference type="Proteomes" id="UP000650467">
    <property type="component" value="Unassembled WGS sequence"/>
</dbReference>
<proteinExistence type="predicted"/>
<evidence type="ECO:0008006" key="4">
    <source>
        <dbReference type="Google" id="ProtNLM"/>
    </source>
</evidence>
<dbReference type="InterPro" id="IPR036047">
    <property type="entry name" value="F-box-like_dom_sf"/>
</dbReference>